<dbReference type="RefSeq" id="WP_192592500.1">
    <property type="nucleotide sequence ID" value="NZ_JADBEE010000002.1"/>
</dbReference>
<evidence type="ECO:0008006" key="4">
    <source>
        <dbReference type="Google" id="ProtNLM"/>
    </source>
</evidence>
<reference evidence="2 3" key="1">
    <citation type="submission" date="2020-10" db="EMBL/GenBank/DDBJ databases">
        <title>Sequencing the genomes of 1000 actinobacteria strains.</title>
        <authorList>
            <person name="Klenk H.-P."/>
        </authorList>
    </citation>
    <scope>NUCLEOTIDE SEQUENCE [LARGE SCALE GENOMIC DNA]</scope>
    <source>
        <strain evidence="2 3">DSM 15474</strain>
    </source>
</reference>
<protein>
    <recommendedName>
        <fullName evidence="4">DUF4245 domain-containing protein</fullName>
    </recommendedName>
</protein>
<keyword evidence="1" id="KW-0812">Transmembrane</keyword>
<gene>
    <name evidence="2" type="ORF">H4W26_002489</name>
</gene>
<organism evidence="2 3">
    <name type="scientific">Nesterenkonia halotolerans</name>
    <dbReference type="NCBI Taxonomy" id="225325"/>
    <lineage>
        <taxon>Bacteria</taxon>
        <taxon>Bacillati</taxon>
        <taxon>Actinomycetota</taxon>
        <taxon>Actinomycetes</taxon>
        <taxon>Micrococcales</taxon>
        <taxon>Micrococcaceae</taxon>
        <taxon>Nesterenkonia</taxon>
    </lineage>
</organism>
<feature type="transmembrane region" description="Helical" evidence="1">
    <location>
        <begin position="24"/>
        <end position="44"/>
    </location>
</feature>
<evidence type="ECO:0000313" key="3">
    <source>
        <dbReference type="Proteomes" id="UP000636579"/>
    </source>
</evidence>
<dbReference type="InterPro" id="IPR025339">
    <property type="entry name" value="DUF4245"/>
</dbReference>
<dbReference type="Pfam" id="PF14030">
    <property type="entry name" value="DUF4245"/>
    <property type="match status" value="1"/>
</dbReference>
<proteinExistence type="predicted"/>
<dbReference type="Proteomes" id="UP000636579">
    <property type="component" value="Unassembled WGS sequence"/>
</dbReference>
<dbReference type="EMBL" id="JADBEE010000002">
    <property type="protein sequence ID" value="MBE1515697.1"/>
    <property type="molecule type" value="Genomic_DNA"/>
</dbReference>
<evidence type="ECO:0000256" key="1">
    <source>
        <dbReference type="SAM" id="Phobius"/>
    </source>
</evidence>
<sequence length="210" mass="23017">MTEQEETPTPQLTESQAKRMNQPLIGIVITVAVTLLGVFAVMGLRPEQDVSFTPDENVTEAAAWTNDVTDYAAIAPEVPEGWSANYARWENRAELGVTAWEVGYSIDEASFLSFSQTDEPNPAWVNEETRQGGTTGEETIAGLRFEVRESEDRRYYVLEAEENTIDGTAIVLGGTATEEQFETFLEAVTEAIDVEVEADEPVDDNGGAAE</sequence>
<keyword evidence="3" id="KW-1185">Reference proteome</keyword>
<accession>A0ABR9J9Z8</accession>
<keyword evidence="1" id="KW-1133">Transmembrane helix</keyword>
<evidence type="ECO:0000313" key="2">
    <source>
        <dbReference type="EMBL" id="MBE1515697.1"/>
    </source>
</evidence>
<keyword evidence="1" id="KW-0472">Membrane</keyword>
<name>A0ABR9J9Z8_9MICC</name>
<comment type="caution">
    <text evidence="2">The sequence shown here is derived from an EMBL/GenBank/DDBJ whole genome shotgun (WGS) entry which is preliminary data.</text>
</comment>